<dbReference type="SUPFAM" id="SSF46894">
    <property type="entry name" value="C-terminal effector domain of the bipartite response regulators"/>
    <property type="match status" value="1"/>
</dbReference>
<name>A0A810KT03_9ACTN</name>
<dbReference type="PROSITE" id="PS00622">
    <property type="entry name" value="HTH_LUXR_1"/>
    <property type="match status" value="1"/>
</dbReference>
<dbReference type="OrthoDB" id="3178131at2"/>
<dbReference type="EMBL" id="AP023354">
    <property type="protein sequence ID" value="BCJ25937.1"/>
    <property type="molecule type" value="Genomic_DNA"/>
</dbReference>
<dbReference type="PANTHER" id="PTHR16305:SF35">
    <property type="entry name" value="TRANSCRIPTIONAL ACTIVATOR DOMAIN"/>
    <property type="match status" value="1"/>
</dbReference>
<dbReference type="InterPro" id="IPR041664">
    <property type="entry name" value="AAA_16"/>
</dbReference>
<dbReference type="PANTHER" id="PTHR16305">
    <property type="entry name" value="TESTICULAR SOLUBLE ADENYLYL CYCLASE"/>
    <property type="match status" value="1"/>
</dbReference>
<dbReference type="KEGG" id="aser:Asera_00450"/>
<keyword evidence="1" id="KW-0547">Nucleotide-binding</keyword>
<dbReference type="GO" id="GO:0005524">
    <property type="term" value="F:ATP binding"/>
    <property type="evidence" value="ECO:0007669"/>
    <property type="project" value="UniProtKB-KW"/>
</dbReference>
<dbReference type="PRINTS" id="PR00038">
    <property type="entry name" value="HTHLUXR"/>
</dbReference>
<gene>
    <name evidence="5" type="ORF">Asera_00450</name>
</gene>
<evidence type="ECO:0000313" key="5">
    <source>
        <dbReference type="EMBL" id="BCJ25937.1"/>
    </source>
</evidence>
<dbReference type="SMART" id="SM00421">
    <property type="entry name" value="HTH_LUXR"/>
    <property type="match status" value="1"/>
</dbReference>
<dbReference type="GO" id="GO:0004016">
    <property type="term" value="F:adenylate cyclase activity"/>
    <property type="evidence" value="ECO:0007669"/>
    <property type="project" value="TreeGrafter"/>
</dbReference>
<dbReference type="Proteomes" id="UP000680750">
    <property type="component" value="Chromosome"/>
</dbReference>
<evidence type="ECO:0000313" key="6">
    <source>
        <dbReference type="Proteomes" id="UP000680750"/>
    </source>
</evidence>
<dbReference type="InterPro" id="IPR000792">
    <property type="entry name" value="Tscrpt_reg_LuxR_C"/>
</dbReference>
<organism evidence="5 6">
    <name type="scientific">Actinocatenispora sera</name>
    <dbReference type="NCBI Taxonomy" id="390989"/>
    <lineage>
        <taxon>Bacteria</taxon>
        <taxon>Bacillati</taxon>
        <taxon>Actinomycetota</taxon>
        <taxon>Actinomycetes</taxon>
        <taxon>Micromonosporales</taxon>
        <taxon>Micromonosporaceae</taxon>
        <taxon>Actinocatenispora</taxon>
    </lineage>
</organism>
<evidence type="ECO:0000256" key="2">
    <source>
        <dbReference type="ARBA" id="ARBA00022840"/>
    </source>
</evidence>
<feature type="region of interest" description="Disordered" evidence="3">
    <location>
        <begin position="978"/>
        <end position="1001"/>
    </location>
</feature>
<feature type="domain" description="HTH luxR-type" evidence="4">
    <location>
        <begin position="910"/>
        <end position="975"/>
    </location>
</feature>
<keyword evidence="6" id="KW-1185">Reference proteome</keyword>
<protein>
    <submittedName>
        <fullName evidence="5">LuxR family transcriptional regulator</fullName>
    </submittedName>
</protein>
<dbReference type="Gene3D" id="1.10.10.10">
    <property type="entry name" value="Winged helix-like DNA-binding domain superfamily/Winged helix DNA-binding domain"/>
    <property type="match status" value="1"/>
</dbReference>
<feature type="compositionally biased region" description="Pro residues" evidence="3">
    <location>
        <begin position="979"/>
        <end position="989"/>
    </location>
</feature>
<dbReference type="Pfam" id="PF13191">
    <property type="entry name" value="AAA_16"/>
    <property type="match status" value="1"/>
</dbReference>
<feature type="compositionally biased region" description="Basic and acidic residues" evidence="3">
    <location>
        <begin position="991"/>
        <end position="1001"/>
    </location>
</feature>
<proteinExistence type="predicted"/>
<keyword evidence="2" id="KW-0067">ATP-binding</keyword>
<dbReference type="InterPro" id="IPR036388">
    <property type="entry name" value="WH-like_DNA-bd_sf"/>
</dbReference>
<accession>A0A810KT03</accession>
<dbReference type="AlphaFoldDB" id="A0A810KT03"/>
<dbReference type="InterPro" id="IPR016032">
    <property type="entry name" value="Sig_transdc_resp-reg_C-effctor"/>
</dbReference>
<dbReference type="CDD" id="cd06170">
    <property type="entry name" value="LuxR_C_like"/>
    <property type="match status" value="1"/>
</dbReference>
<dbReference type="InterPro" id="IPR027417">
    <property type="entry name" value="P-loop_NTPase"/>
</dbReference>
<dbReference type="GO" id="GO:0005737">
    <property type="term" value="C:cytoplasm"/>
    <property type="evidence" value="ECO:0007669"/>
    <property type="project" value="TreeGrafter"/>
</dbReference>
<dbReference type="Pfam" id="PF00196">
    <property type="entry name" value="GerE"/>
    <property type="match status" value="1"/>
</dbReference>
<reference evidence="5" key="1">
    <citation type="submission" date="2020-08" db="EMBL/GenBank/DDBJ databases">
        <title>Whole genome shotgun sequence of Actinocatenispora sera NBRC 101916.</title>
        <authorList>
            <person name="Komaki H."/>
            <person name="Tamura T."/>
        </authorList>
    </citation>
    <scope>NUCLEOTIDE SEQUENCE</scope>
    <source>
        <strain evidence="5">NBRC 101916</strain>
    </source>
</reference>
<evidence type="ECO:0000259" key="4">
    <source>
        <dbReference type="PROSITE" id="PS50043"/>
    </source>
</evidence>
<evidence type="ECO:0000256" key="3">
    <source>
        <dbReference type="SAM" id="MobiDB-lite"/>
    </source>
</evidence>
<evidence type="ECO:0000256" key="1">
    <source>
        <dbReference type="ARBA" id="ARBA00022741"/>
    </source>
</evidence>
<dbReference type="PROSITE" id="PS50043">
    <property type="entry name" value="HTH_LUXR_2"/>
    <property type="match status" value="1"/>
</dbReference>
<dbReference type="GO" id="GO:0003677">
    <property type="term" value="F:DNA binding"/>
    <property type="evidence" value="ECO:0007669"/>
    <property type="project" value="InterPro"/>
</dbReference>
<dbReference type="GO" id="GO:0006355">
    <property type="term" value="P:regulation of DNA-templated transcription"/>
    <property type="evidence" value="ECO:0007669"/>
    <property type="project" value="InterPro"/>
</dbReference>
<dbReference type="SUPFAM" id="SSF52540">
    <property type="entry name" value="P-loop containing nucleoside triphosphate hydrolases"/>
    <property type="match status" value="1"/>
</dbReference>
<sequence length="1001" mass="106304">MPRAADAAVASSHAGPGTNLVPRLPVLAAHRRDAAVCAGPAAAIAPPLGPIENRRYETMSPVSPAGAREPLVERVEELDTLKVCVERLLAGSSGLLVIEGSAGVGKTCLLAALVTLARRSGAQVLTGSGGPSEPDMPLGLRSQLFGQDGRTEPADMQPERLAAAFDALHGRLVRLAGTGPVVIAVDDVHLLDELSLRWLGFLSRRLGELPAILAITGRTDEIAAMSSDAQTDLRYSLNATTIRPAALSRAGVAAVLRSRLGAPIDDDLAATVHRMTSGNPRFVTEVCQTFVAENLEPGAVDLAAVRQLAPPGVTRYVLGRLRRNDPTTAAVARAIAVVGGGTCASMIAAMCGMERDSVADVIAELAQLGILRASEPATFVHPVVRNALYASLRSSERQQYHRNAAALLTEQHGDPAQVARHLLAGNPAIDPDMIDTLCRVAVDLIARGEHALGTECLQRAIHGSMSPTHRGRLALKLGSALAVHHPASAIAHLRHASMVVRQPDQVNAAHRALSEALAGDGQVLEAIEVLDECATQLAGVRPELATRARDSATLLSLLHADTAREARSRLPTDRPRGDAARTVLATATAALGAAWAGNDREYWVRALAGVVDSNALTSLQPIECMAVVLPLLYADRLDLADRVLGRLDDEVTGAVAEIAALRSWVALARGHVPAAADQARRAAAAVDDGKGIPLYTDHRSALIVTLTELGEADEVNRIIDLTAPADELPPHWRYTQLLASRGRIRVASGELHAGLTDLRECGRRLTEFGVTNPAVNRWRSTTALALARAGEPGRARQLADEQLRDARRWGTPRAIGLALHVRGLVADETADRARYLSDAVDRLRDSPGMLELARTLIDLGAAQIDCGTAAPARDLLREALDLAQRCGAVGLTDRARRELVRSGARPRRRTESGLGSLTSAERRTALLAARGQTNREIAQQLFVTQRTIELHLTNTYRKLRVAGRAGLIALLAEEAVEPTPLPGPYPVPSPREVHRSDGPAA</sequence>